<dbReference type="Gene3D" id="3.40.1190.20">
    <property type="match status" value="1"/>
</dbReference>
<feature type="binding site" evidence="18">
    <location>
        <begin position="64"/>
        <end position="68"/>
    </location>
    <ligand>
        <name>(6S)-NADPHX</name>
        <dbReference type="ChEBI" id="CHEBI:64076"/>
    </ligand>
</feature>
<evidence type="ECO:0000256" key="7">
    <source>
        <dbReference type="ARBA" id="ARBA00022840"/>
    </source>
</evidence>
<feature type="binding site" evidence="17">
    <location>
        <position position="436"/>
    </location>
    <ligand>
        <name>AMP</name>
        <dbReference type="ChEBI" id="CHEBI:456215"/>
    </ligand>
</feature>
<dbReference type="Proteomes" id="UP001161422">
    <property type="component" value="Unassembled WGS sequence"/>
</dbReference>
<feature type="binding site" evidence="18">
    <location>
        <position position="128"/>
    </location>
    <ligand>
        <name>K(+)</name>
        <dbReference type="ChEBI" id="CHEBI:29103"/>
    </ligand>
</feature>
<comment type="function">
    <text evidence="17">Catalyzes the dehydration of the S-form of NAD(P)HX at the expense of ADP, which is converted to AMP. Together with NAD(P)HX epimerase, which catalyzes the epimerization of the S- and R-forms, the enzyme allows the repair of both epimers of NAD(P)HX, a damaged form of NAD(P)H that is a result of enzymatic or heat-dependent hydration.</text>
</comment>
<dbReference type="GO" id="GO:0052855">
    <property type="term" value="F:ADP-dependent NAD(P)H-hydrate dehydratase activity"/>
    <property type="evidence" value="ECO:0007669"/>
    <property type="project" value="UniProtKB-UniRule"/>
</dbReference>
<reference evidence="22" key="2">
    <citation type="submission" date="2023-01" db="EMBL/GenBank/DDBJ databases">
        <title>Draft genome sequence of Paraferrimonas sedimenticola strain NBRC 101628.</title>
        <authorList>
            <person name="Sun Q."/>
            <person name="Mori K."/>
        </authorList>
    </citation>
    <scope>NUCLEOTIDE SEQUENCE</scope>
    <source>
        <strain evidence="22">NBRC 101628</strain>
    </source>
</reference>
<evidence type="ECO:0000256" key="14">
    <source>
        <dbReference type="ARBA" id="ARBA00025153"/>
    </source>
</evidence>
<comment type="catalytic activity">
    <reaction evidence="1 18 19">
        <text>(6R)-NADHX = (6S)-NADHX</text>
        <dbReference type="Rhea" id="RHEA:32215"/>
        <dbReference type="ChEBI" id="CHEBI:64074"/>
        <dbReference type="ChEBI" id="CHEBI:64075"/>
        <dbReference type="EC" id="5.1.99.6"/>
    </reaction>
</comment>
<feature type="binding site" evidence="18">
    <location>
        <begin position="132"/>
        <end position="138"/>
    </location>
    <ligand>
        <name>(6S)-NADPHX</name>
        <dbReference type="ChEBI" id="CHEBI:64076"/>
    </ligand>
</feature>
<gene>
    <name evidence="22" type="primary">yjeF</name>
    <name evidence="17" type="synonym">nnrD</name>
    <name evidence="18" type="synonym">nnrE</name>
    <name evidence="22" type="ORF">GCM10007895_10500</name>
</gene>
<dbReference type="NCBIfam" id="TIGR00196">
    <property type="entry name" value="yjeF_cterm"/>
    <property type="match status" value="1"/>
</dbReference>
<evidence type="ECO:0000259" key="21">
    <source>
        <dbReference type="PROSITE" id="PS51385"/>
    </source>
</evidence>
<keyword evidence="9 18" id="KW-0630">Potassium</keyword>
<feature type="binding site" evidence="17">
    <location>
        <position position="325"/>
    </location>
    <ligand>
        <name>(6S)-NADPHX</name>
        <dbReference type="ChEBI" id="CHEBI:64076"/>
    </ligand>
</feature>
<dbReference type="Pfam" id="PF01256">
    <property type="entry name" value="Carb_kinase"/>
    <property type="match status" value="1"/>
</dbReference>
<evidence type="ECO:0000256" key="4">
    <source>
        <dbReference type="ARBA" id="ARBA00009524"/>
    </source>
</evidence>
<dbReference type="PROSITE" id="PS51383">
    <property type="entry name" value="YJEF_C_3"/>
    <property type="match status" value="1"/>
</dbReference>
<feature type="binding site" evidence="17">
    <location>
        <begin position="408"/>
        <end position="412"/>
    </location>
    <ligand>
        <name>AMP</name>
        <dbReference type="ChEBI" id="CHEBI:456215"/>
    </ligand>
</feature>
<evidence type="ECO:0000256" key="12">
    <source>
        <dbReference type="ARBA" id="ARBA00023239"/>
    </source>
</evidence>
<dbReference type="PANTHER" id="PTHR12592:SF0">
    <property type="entry name" value="ATP-DEPENDENT (S)-NAD(P)H-HYDRATE DEHYDRATASE"/>
    <property type="match status" value="1"/>
</dbReference>
<comment type="catalytic activity">
    <reaction evidence="15 17 19">
        <text>(6S)-NADHX + ADP = AMP + phosphate + NADH + H(+)</text>
        <dbReference type="Rhea" id="RHEA:32223"/>
        <dbReference type="ChEBI" id="CHEBI:15378"/>
        <dbReference type="ChEBI" id="CHEBI:43474"/>
        <dbReference type="ChEBI" id="CHEBI:57945"/>
        <dbReference type="ChEBI" id="CHEBI:64074"/>
        <dbReference type="ChEBI" id="CHEBI:456215"/>
        <dbReference type="ChEBI" id="CHEBI:456216"/>
        <dbReference type="EC" id="4.2.1.136"/>
    </reaction>
</comment>
<keyword evidence="13" id="KW-0511">Multifunctional enzyme</keyword>
<dbReference type="GO" id="GO:0052856">
    <property type="term" value="F:NAD(P)HX epimerase activity"/>
    <property type="evidence" value="ECO:0007669"/>
    <property type="project" value="UniProtKB-UniRule"/>
</dbReference>
<keyword evidence="8 17" id="KW-0521">NADP</keyword>
<dbReference type="EMBL" id="BSNC01000003">
    <property type="protein sequence ID" value="GLP95744.1"/>
    <property type="molecule type" value="Genomic_DNA"/>
</dbReference>
<dbReference type="GO" id="GO:0005524">
    <property type="term" value="F:ATP binding"/>
    <property type="evidence" value="ECO:0007669"/>
    <property type="project" value="UniProtKB-UniRule"/>
</dbReference>
<evidence type="ECO:0000313" key="22">
    <source>
        <dbReference type="EMBL" id="GLP95744.1"/>
    </source>
</evidence>
<dbReference type="InterPro" id="IPR036652">
    <property type="entry name" value="YjeF_N_dom_sf"/>
</dbReference>
<evidence type="ECO:0000256" key="17">
    <source>
        <dbReference type="HAMAP-Rule" id="MF_01965"/>
    </source>
</evidence>
<evidence type="ECO:0000256" key="6">
    <source>
        <dbReference type="ARBA" id="ARBA00022741"/>
    </source>
</evidence>
<comment type="similarity">
    <text evidence="3 19">In the N-terminal section; belongs to the NnrE/AIBP family.</text>
</comment>
<dbReference type="InterPro" id="IPR029056">
    <property type="entry name" value="Ribokinase-like"/>
</dbReference>
<dbReference type="RefSeq" id="WP_095505732.1">
    <property type="nucleotide sequence ID" value="NZ_BSNC01000003.1"/>
</dbReference>
<dbReference type="PROSITE" id="PS51385">
    <property type="entry name" value="YJEF_N"/>
    <property type="match status" value="1"/>
</dbReference>
<dbReference type="AlphaFoldDB" id="A0AA37RVT6"/>
<dbReference type="NCBIfam" id="TIGR00197">
    <property type="entry name" value="yjeF_nterm"/>
    <property type="match status" value="1"/>
</dbReference>
<keyword evidence="10 17" id="KW-0520">NAD</keyword>
<comment type="similarity">
    <text evidence="17">Belongs to the NnrD/CARKD family.</text>
</comment>
<evidence type="ECO:0000256" key="16">
    <source>
        <dbReference type="ARBA" id="ARBA00049209"/>
    </source>
</evidence>
<comment type="subunit">
    <text evidence="17">Homotetramer.</text>
</comment>
<comment type="function">
    <text evidence="14 19">Bifunctional enzyme that catalyzes the epimerization of the S- and R-forms of NAD(P)HX and the dehydration of the S-form of NAD(P)HX at the expense of ADP, which is converted to AMP. This allows the repair of both epimers of NAD(P)HX, a damaged form of NAD(P)H that is a result of enzymatic or heat-dependent hydration.</text>
</comment>
<reference evidence="22" key="1">
    <citation type="journal article" date="2014" name="Int. J. Syst. Evol. Microbiol.">
        <title>Complete genome sequence of Corynebacterium casei LMG S-19264T (=DSM 44701T), isolated from a smear-ripened cheese.</title>
        <authorList>
            <consortium name="US DOE Joint Genome Institute (JGI-PGF)"/>
            <person name="Walter F."/>
            <person name="Albersmeier A."/>
            <person name="Kalinowski J."/>
            <person name="Ruckert C."/>
        </authorList>
    </citation>
    <scope>NUCLEOTIDE SEQUENCE</scope>
    <source>
        <strain evidence="22">NBRC 101628</strain>
    </source>
</reference>
<dbReference type="GO" id="GO:0110051">
    <property type="term" value="P:metabolite repair"/>
    <property type="evidence" value="ECO:0007669"/>
    <property type="project" value="TreeGrafter"/>
</dbReference>
<comment type="cofactor">
    <cofactor evidence="17">
        <name>Mg(2+)</name>
        <dbReference type="ChEBI" id="CHEBI:18420"/>
    </cofactor>
</comment>
<keyword evidence="5 18" id="KW-0479">Metal-binding</keyword>
<comment type="cofactor">
    <cofactor evidence="18 19">
        <name>K(+)</name>
        <dbReference type="ChEBI" id="CHEBI:29103"/>
    </cofactor>
    <text evidence="18 19">Binds 1 potassium ion per subunit.</text>
</comment>
<dbReference type="InterPro" id="IPR000631">
    <property type="entry name" value="CARKD"/>
</dbReference>
<sequence>MPTQFRPRQAIYTAQALRAGEQACLQQLGISGYQLMCRAGEILHAELIQRWPEGRVNIVCGRGNNGGDAYVVARLLLAEGRTIQVYQWQSERELAGEAAQAQQDFIDAGGTIQPLNDEKLADCDLIVDGLLGNGFSGEPNDELVSLIRAINQFPAPVLAIDLPSGLEPDTGCAPAGAVVADVTVTLVAYKLGCLTGQARLYVGELVLADLGIGECLSKHAEMLAQRHTAEQVGDYLRPRSAIAHKGQHGRLTVIGGDLGMPGSVKLAAEAALRAGTGLVTVVSQPQHQATIVQNRPELMFCRCELVDMEVYSRLGWANVLLLGPGLGQHEWGYNLFKACLLSEKSMVLDADGLNFLAIEPSKSDHWILTPHPGEAARLLNTSVAQVEQDRTAAVQALQHKYGGVVLLKGPGTLIYDGQRLALCDVGNPGLAVAGSGDLLAGIISAMWAQGLEAFEAAVVATLIHGGAADRAATEGQRGMLPSDLLPYVRIMANP</sequence>
<evidence type="ECO:0000256" key="15">
    <source>
        <dbReference type="ARBA" id="ARBA00048238"/>
    </source>
</evidence>
<protein>
    <recommendedName>
        <fullName evidence="19">Bifunctional NAD(P)H-hydrate repair enzyme</fullName>
    </recommendedName>
    <alternativeName>
        <fullName evidence="19">Nicotinamide nucleotide repair protein</fullName>
    </alternativeName>
    <domain>
        <recommendedName>
            <fullName evidence="19">ADP-dependent (S)-NAD(P)H-hydrate dehydratase</fullName>
            <ecNumber evidence="19">4.2.1.136</ecNumber>
        </recommendedName>
        <alternativeName>
            <fullName evidence="19">ADP-dependent NAD(P)HX dehydratase</fullName>
        </alternativeName>
    </domain>
    <domain>
        <recommendedName>
            <fullName evidence="19">NAD(P)H-hydrate epimerase</fullName>
            <ecNumber evidence="19">5.1.99.6</ecNumber>
        </recommendedName>
    </domain>
</protein>
<evidence type="ECO:0000256" key="2">
    <source>
        <dbReference type="ARBA" id="ARBA00000909"/>
    </source>
</evidence>
<dbReference type="InterPro" id="IPR004443">
    <property type="entry name" value="YjeF_N_dom"/>
</dbReference>
<evidence type="ECO:0000256" key="3">
    <source>
        <dbReference type="ARBA" id="ARBA00006001"/>
    </source>
</evidence>
<dbReference type="PIRSF" id="PIRSF017184">
    <property type="entry name" value="Nnr"/>
    <property type="match status" value="1"/>
</dbReference>
<evidence type="ECO:0000256" key="9">
    <source>
        <dbReference type="ARBA" id="ARBA00022958"/>
    </source>
</evidence>
<feature type="domain" description="YjeF C-terminal" evidence="20">
    <location>
        <begin position="228"/>
        <end position="494"/>
    </location>
</feature>
<dbReference type="PANTHER" id="PTHR12592">
    <property type="entry name" value="ATP-DEPENDENT (S)-NAD(P)H-HYDRATE DEHYDRATASE FAMILY MEMBER"/>
    <property type="match status" value="1"/>
</dbReference>
<comment type="catalytic activity">
    <reaction evidence="2 18 19">
        <text>(6R)-NADPHX = (6S)-NADPHX</text>
        <dbReference type="Rhea" id="RHEA:32227"/>
        <dbReference type="ChEBI" id="CHEBI:64076"/>
        <dbReference type="ChEBI" id="CHEBI:64077"/>
        <dbReference type="EC" id="5.1.99.6"/>
    </reaction>
</comment>
<organism evidence="22 23">
    <name type="scientific">Paraferrimonas sedimenticola</name>
    <dbReference type="NCBI Taxonomy" id="375674"/>
    <lineage>
        <taxon>Bacteria</taxon>
        <taxon>Pseudomonadati</taxon>
        <taxon>Pseudomonadota</taxon>
        <taxon>Gammaproteobacteria</taxon>
        <taxon>Alteromonadales</taxon>
        <taxon>Ferrimonadaceae</taxon>
        <taxon>Paraferrimonas</taxon>
    </lineage>
</organism>
<keyword evidence="23" id="KW-1185">Reference proteome</keyword>
<dbReference type="EC" id="4.2.1.136" evidence="19"/>
<feature type="binding site" evidence="17">
    <location>
        <position position="437"/>
    </location>
    <ligand>
        <name>(6S)-NADPHX</name>
        <dbReference type="ChEBI" id="CHEBI:64076"/>
    </ligand>
</feature>
<name>A0AA37RVT6_9GAMM</name>
<dbReference type="SUPFAM" id="SSF64153">
    <property type="entry name" value="YjeF N-terminal domain-like"/>
    <property type="match status" value="1"/>
</dbReference>
<dbReference type="GO" id="GO:0046496">
    <property type="term" value="P:nicotinamide nucleotide metabolic process"/>
    <property type="evidence" value="ECO:0007669"/>
    <property type="project" value="UniProtKB-UniRule"/>
</dbReference>
<feature type="binding site" evidence="18">
    <location>
        <position position="161"/>
    </location>
    <ligand>
        <name>(6S)-NADPHX</name>
        <dbReference type="ChEBI" id="CHEBI:64076"/>
    </ligand>
</feature>
<dbReference type="Gene3D" id="3.40.50.10260">
    <property type="entry name" value="YjeF N-terminal domain"/>
    <property type="match status" value="1"/>
</dbReference>
<keyword evidence="12 17" id="KW-0456">Lyase</keyword>
<comment type="similarity">
    <text evidence="4 19">In the C-terminal section; belongs to the NnrD/CARKD family.</text>
</comment>
<dbReference type="Pfam" id="PF03853">
    <property type="entry name" value="YjeF_N"/>
    <property type="match status" value="1"/>
</dbReference>
<dbReference type="SUPFAM" id="SSF53613">
    <property type="entry name" value="Ribokinase-like"/>
    <property type="match status" value="1"/>
</dbReference>
<dbReference type="EC" id="5.1.99.6" evidence="19"/>
<evidence type="ECO:0000256" key="13">
    <source>
        <dbReference type="ARBA" id="ARBA00023268"/>
    </source>
</evidence>
<evidence type="ECO:0000256" key="18">
    <source>
        <dbReference type="HAMAP-Rule" id="MF_01966"/>
    </source>
</evidence>
<comment type="function">
    <text evidence="18">Catalyzes the epimerization of the S- and R-forms of NAD(P)HX, a damaged form of NAD(P)H that is a result of enzymatic or heat-dependent hydration. This is a prerequisite for the S-specific NAD(P)H-hydrate dehydratase to allow the repair of both epimers of NAD(P)HX.</text>
</comment>
<comment type="similarity">
    <text evidence="18">Belongs to the NnrE/AIBP family.</text>
</comment>
<dbReference type="InterPro" id="IPR030677">
    <property type="entry name" value="Nnr"/>
</dbReference>
<comment type="catalytic activity">
    <reaction evidence="16 17 19">
        <text>(6S)-NADPHX + ADP = AMP + phosphate + NADPH + H(+)</text>
        <dbReference type="Rhea" id="RHEA:32235"/>
        <dbReference type="ChEBI" id="CHEBI:15378"/>
        <dbReference type="ChEBI" id="CHEBI:43474"/>
        <dbReference type="ChEBI" id="CHEBI:57783"/>
        <dbReference type="ChEBI" id="CHEBI:64076"/>
        <dbReference type="ChEBI" id="CHEBI:456215"/>
        <dbReference type="ChEBI" id="CHEBI:456216"/>
        <dbReference type="EC" id="4.2.1.136"/>
    </reaction>
</comment>
<comment type="caution">
    <text evidence="22">The sequence shown here is derived from an EMBL/GenBank/DDBJ whole genome shotgun (WGS) entry which is preliminary data.</text>
</comment>
<accession>A0AA37RVT6</accession>
<evidence type="ECO:0000256" key="1">
    <source>
        <dbReference type="ARBA" id="ARBA00000013"/>
    </source>
</evidence>
<dbReference type="GO" id="GO:0046872">
    <property type="term" value="F:metal ion binding"/>
    <property type="evidence" value="ECO:0007669"/>
    <property type="project" value="UniProtKB-UniRule"/>
</dbReference>
<feature type="binding site" evidence="18">
    <location>
        <position position="164"/>
    </location>
    <ligand>
        <name>K(+)</name>
        <dbReference type="ChEBI" id="CHEBI:29103"/>
    </ligand>
</feature>
<comment type="caution">
    <text evidence="17">Lacks conserved residue(s) required for the propagation of feature annotation.</text>
</comment>
<keyword evidence="6 17" id="KW-0547">Nucleotide-binding</keyword>
<evidence type="ECO:0000256" key="8">
    <source>
        <dbReference type="ARBA" id="ARBA00022857"/>
    </source>
</evidence>
<keyword evidence="11 18" id="KW-0413">Isomerase</keyword>
<evidence type="ECO:0000313" key="23">
    <source>
        <dbReference type="Proteomes" id="UP001161422"/>
    </source>
</evidence>
<dbReference type="CDD" id="cd01171">
    <property type="entry name" value="YXKO-related"/>
    <property type="match status" value="1"/>
</dbReference>
<evidence type="ECO:0000256" key="5">
    <source>
        <dbReference type="ARBA" id="ARBA00022723"/>
    </source>
</evidence>
<evidence type="ECO:0000256" key="10">
    <source>
        <dbReference type="ARBA" id="ARBA00023027"/>
    </source>
</evidence>
<evidence type="ECO:0000256" key="19">
    <source>
        <dbReference type="PIRNR" id="PIRNR017184"/>
    </source>
</evidence>
<keyword evidence="7 17" id="KW-0067">ATP-binding</keyword>
<evidence type="ECO:0000256" key="11">
    <source>
        <dbReference type="ARBA" id="ARBA00023235"/>
    </source>
</evidence>
<proteinExistence type="inferred from homology"/>
<feature type="domain" description="YjeF N-terminal" evidence="21">
    <location>
        <begin position="17"/>
        <end position="218"/>
    </location>
</feature>
<evidence type="ECO:0000259" key="20">
    <source>
        <dbReference type="PROSITE" id="PS51383"/>
    </source>
</evidence>
<dbReference type="HAMAP" id="MF_01966">
    <property type="entry name" value="NADHX_epimerase"/>
    <property type="match status" value="1"/>
</dbReference>
<dbReference type="HAMAP" id="MF_01965">
    <property type="entry name" value="NADHX_dehydratase"/>
    <property type="match status" value="1"/>
</dbReference>
<feature type="binding site" evidence="17">
    <location>
        <position position="371"/>
    </location>
    <ligand>
        <name>(6S)-NADPHX</name>
        <dbReference type="ChEBI" id="CHEBI:64076"/>
    </ligand>
</feature>
<feature type="binding site" evidence="18">
    <location>
        <position position="65"/>
    </location>
    <ligand>
        <name>K(+)</name>
        <dbReference type="ChEBI" id="CHEBI:29103"/>
    </ligand>
</feature>